<dbReference type="Pfam" id="PF02230">
    <property type="entry name" value="Abhydrolase_2"/>
    <property type="match status" value="1"/>
</dbReference>
<comment type="catalytic activity">
    <reaction evidence="9">
        <text>S-hexadecanoyl-L-cysteinyl-[protein] + H2O = L-cysteinyl-[protein] + hexadecanoate + H(+)</text>
        <dbReference type="Rhea" id="RHEA:19233"/>
        <dbReference type="Rhea" id="RHEA-COMP:10131"/>
        <dbReference type="Rhea" id="RHEA-COMP:11032"/>
        <dbReference type="ChEBI" id="CHEBI:7896"/>
        <dbReference type="ChEBI" id="CHEBI:15377"/>
        <dbReference type="ChEBI" id="CHEBI:15378"/>
        <dbReference type="ChEBI" id="CHEBI:29950"/>
        <dbReference type="ChEBI" id="CHEBI:74151"/>
        <dbReference type="EC" id="3.1.2.22"/>
    </reaction>
</comment>
<name>A0ABQ8KPE4_9APHY</name>
<comment type="function">
    <text evidence="7">Hydrolyzes fatty acids from S-acylated cysteine residues in proteins with a strong preference for palmitoylated G-alpha proteins over other acyl substrates. Mediates the deacylation of G-alpha proteins such as GPA1 in vivo, but has weak or no activity toward palmitoylated Ras proteins. Has weak lysophospholipase activity in vitro; however such activity may not exist in vivo.</text>
</comment>
<evidence type="ECO:0000256" key="4">
    <source>
        <dbReference type="ARBA" id="ARBA00022487"/>
    </source>
</evidence>
<evidence type="ECO:0000313" key="11">
    <source>
        <dbReference type="EMBL" id="KAH9840181.1"/>
    </source>
</evidence>
<dbReference type="Proteomes" id="UP000814176">
    <property type="component" value="Unassembled WGS sequence"/>
</dbReference>
<evidence type="ECO:0000256" key="7">
    <source>
        <dbReference type="ARBA" id="ARBA00029392"/>
    </source>
</evidence>
<evidence type="ECO:0000259" key="10">
    <source>
        <dbReference type="Pfam" id="PF02230"/>
    </source>
</evidence>
<evidence type="ECO:0000256" key="2">
    <source>
        <dbReference type="ARBA" id="ARBA00012423"/>
    </source>
</evidence>
<keyword evidence="4" id="KW-0719">Serine esterase</keyword>
<accession>A0ABQ8KPE4</accession>
<sequence>MLVFVHGLGDSGHSWQRIAASFNRDSTVQHRVEYIFPHAPVMAITAKFCMRMPAWYDVLTFISTAPEDNDDFGMLRWIASLGALGTAMTLLTGLSSERKLGGLIVLSRRLRLGEKSQAVATSAKYHDAGVRGTWQE</sequence>
<dbReference type="GeneID" id="72003787"/>
<proteinExistence type="inferred from homology"/>
<protein>
    <recommendedName>
        <fullName evidence="3">Acyl-protein thioesterase 1</fullName>
        <ecNumber evidence="2">3.1.2.22</ecNumber>
    </recommendedName>
    <alternativeName>
        <fullName evidence="8">Palmitoyl-protein hydrolase</fullName>
    </alternativeName>
</protein>
<keyword evidence="6" id="KW-0276">Fatty acid metabolism</keyword>
<comment type="similarity">
    <text evidence="1">Belongs to the AB hydrolase superfamily. AB hydrolase 2 family.</text>
</comment>
<evidence type="ECO:0000256" key="8">
    <source>
        <dbReference type="ARBA" id="ARBA00031195"/>
    </source>
</evidence>
<evidence type="ECO:0000256" key="5">
    <source>
        <dbReference type="ARBA" id="ARBA00022801"/>
    </source>
</evidence>
<reference evidence="11 12" key="1">
    <citation type="journal article" date="2021" name="Environ. Microbiol.">
        <title>Gene family expansions and transcriptome signatures uncover fungal adaptations to wood decay.</title>
        <authorList>
            <person name="Hage H."/>
            <person name="Miyauchi S."/>
            <person name="Viragh M."/>
            <person name="Drula E."/>
            <person name="Min B."/>
            <person name="Chaduli D."/>
            <person name="Navarro D."/>
            <person name="Favel A."/>
            <person name="Norest M."/>
            <person name="Lesage-Meessen L."/>
            <person name="Balint B."/>
            <person name="Merenyi Z."/>
            <person name="de Eugenio L."/>
            <person name="Morin E."/>
            <person name="Martinez A.T."/>
            <person name="Baldrian P."/>
            <person name="Stursova M."/>
            <person name="Martinez M.J."/>
            <person name="Novotny C."/>
            <person name="Magnuson J.K."/>
            <person name="Spatafora J.W."/>
            <person name="Maurice S."/>
            <person name="Pangilinan J."/>
            <person name="Andreopoulos W."/>
            <person name="LaButti K."/>
            <person name="Hundley H."/>
            <person name="Na H."/>
            <person name="Kuo A."/>
            <person name="Barry K."/>
            <person name="Lipzen A."/>
            <person name="Henrissat B."/>
            <person name="Riley R."/>
            <person name="Ahrendt S."/>
            <person name="Nagy L.G."/>
            <person name="Grigoriev I.V."/>
            <person name="Martin F."/>
            <person name="Rosso M.N."/>
        </authorList>
    </citation>
    <scope>NUCLEOTIDE SEQUENCE [LARGE SCALE GENOMIC DNA]</scope>
    <source>
        <strain evidence="11 12">CIRM-BRFM 1785</strain>
    </source>
</reference>
<dbReference type="InterPro" id="IPR029058">
    <property type="entry name" value="AB_hydrolase_fold"/>
</dbReference>
<dbReference type="EMBL" id="JADCUA010000005">
    <property type="protein sequence ID" value="KAH9840181.1"/>
    <property type="molecule type" value="Genomic_DNA"/>
</dbReference>
<dbReference type="Gene3D" id="3.40.50.1820">
    <property type="entry name" value="alpha/beta hydrolase"/>
    <property type="match status" value="1"/>
</dbReference>
<evidence type="ECO:0000256" key="6">
    <source>
        <dbReference type="ARBA" id="ARBA00022832"/>
    </source>
</evidence>
<dbReference type="SUPFAM" id="SSF53474">
    <property type="entry name" value="alpha/beta-Hydrolases"/>
    <property type="match status" value="1"/>
</dbReference>
<gene>
    <name evidence="11" type="ORF">C8Q71DRAFT_746138</name>
</gene>
<dbReference type="PANTHER" id="PTHR10655:SF17">
    <property type="entry name" value="LYSOPHOSPHOLIPASE-LIKE PROTEIN 1"/>
    <property type="match status" value="1"/>
</dbReference>
<evidence type="ECO:0000256" key="9">
    <source>
        <dbReference type="ARBA" id="ARBA00047337"/>
    </source>
</evidence>
<dbReference type="EC" id="3.1.2.22" evidence="2"/>
<keyword evidence="5" id="KW-0378">Hydrolase</keyword>
<keyword evidence="6" id="KW-0443">Lipid metabolism</keyword>
<evidence type="ECO:0000256" key="1">
    <source>
        <dbReference type="ARBA" id="ARBA00006499"/>
    </source>
</evidence>
<evidence type="ECO:0000256" key="3">
    <source>
        <dbReference type="ARBA" id="ARBA00014923"/>
    </source>
</evidence>
<dbReference type="InterPro" id="IPR003140">
    <property type="entry name" value="PLipase/COase/thioEstase"/>
</dbReference>
<organism evidence="11 12">
    <name type="scientific">Rhodofomes roseus</name>
    <dbReference type="NCBI Taxonomy" id="34475"/>
    <lineage>
        <taxon>Eukaryota</taxon>
        <taxon>Fungi</taxon>
        <taxon>Dikarya</taxon>
        <taxon>Basidiomycota</taxon>
        <taxon>Agaricomycotina</taxon>
        <taxon>Agaricomycetes</taxon>
        <taxon>Polyporales</taxon>
        <taxon>Rhodofomes</taxon>
    </lineage>
</organism>
<comment type="caution">
    <text evidence="11">The sequence shown here is derived from an EMBL/GenBank/DDBJ whole genome shotgun (WGS) entry which is preliminary data.</text>
</comment>
<dbReference type="PANTHER" id="PTHR10655">
    <property type="entry name" value="LYSOPHOSPHOLIPASE-RELATED"/>
    <property type="match status" value="1"/>
</dbReference>
<dbReference type="RefSeq" id="XP_047781831.1">
    <property type="nucleotide sequence ID" value="XM_047923055.1"/>
</dbReference>
<dbReference type="InterPro" id="IPR050565">
    <property type="entry name" value="LYPA1-2/EST-like"/>
</dbReference>
<feature type="domain" description="Phospholipase/carboxylesterase/thioesterase" evidence="10">
    <location>
        <begin position="2"/>
        <end position="72"/>
    </location>
</feature>
<keyword evidence="12" id="KW-1185">Reference proteome</keyword>
<evidence type="ECO:0000313" key="12">
    <source>
        <dbReference type="Proteomes" id="UP000814176"/>
    </source>
</evidence>